<reference evidence="2" key="1">
    <citation type="submission" date="2022-11" db="UniProtKB">
        <authorList>
            <consortium name="EnsemblMetazoa"/>
        </authorList>
    </citation>
    <scope>IDENTIFICATION</scope>
</reference>
<evidence type="ECO:0008006" key="4">
    <source>
        <dbReference type="Google" id="ProtNLM"/>
    </source>
</evidence>
<dbReference type="PANTHER" id="PTHR14241">
    <property type="entry name" value="INTERFERON-INDUCED PROTEIN 44"/>
    <property type="match status" value="1"/>
</dbReference>
<evidence type="ECO:0000313" key="2">
    <source>
        <dbReference type="EnsemblMetazoa" id="XP_020893541.1"/>
    </source>
</evidence>
<dbReference type="AlphaFoldDB" id="A0A913WSS3"/>
<accession>A0A913WSS3</accession>
<sequence length="302" mass="34242">MFDLHQSLKGFSGWEDTPAPEDEAAPSPFIDEPWRKIKGWGESTRKELKSEIQDLKPERFDVPTFNVILTGQIAAGKSSFYNSINSIFSNRVLPTKATSGEMGQSFTKQFKMYPFTHNANIRIGDTMGLDVNSSEVDIRNIFKILDGHVPNLHEFQSDEEFLPDNPDYILHPSLAERAHCVALVINANKLPIMQHCQVRKLKNLAVGIINRGIPIIVVLTHLDEFHPEVSEDIRKTYRSGLLKDLVVKLRPMLHGLPENLIFPVINYHKEVELDVGMDVLLLYALRSMIYAAECYLENLTAS</sequence>
<dbReference type="Gene3D" id="3.40.50.300">
    <property type="entry name" value="P-loop containing nucleotide triphosphate hydrolases"/>
    <property type="match status" value="1"/>
</dbReference>
<dbReference type="KEGG" id="epa:110232663"/>
<dbReference type="CDD" id="cd00882">
    <property type="entry name" value="Ras_like_GTPase"/>
    <property type="match status" value="1"/>
</dbReference>
<feature type="region of interest" description="Disordered" evidence="1">
    <location>
        <begin position="1"/>
        <end position="28"/>
    </location>
</feature>
<evidence type="ECO:0000256" key="1">
    <source>
        <dbReference type="SAM" id="MobiDB-lite"/>
    </source>
</evidence>
<dbReference type="PANTHER" id="PTHR14241:SF32">
    <property type="entry name" value="VWFA DOMAIN-CONTAINING PROTEIN-RELATED"/>
    <property type="match status" value="1"/>
</dbReference>
<dbReference type="InterPro" id="IPR027417">
    <property type="entry name" value="P-loop_NTPase"/>
</dbReference>
<dbReference type="Proteomes" id="UP000887567">
    <property type="component" value="Unplaced"/>
</dbReference>
<keyword evidence="3" id="KW-1185">Reference proteome</keyword>
<dbReference type="OrthoDB" id="25620at2759"/>
<dbReference type="OMA" id="QGRSTHN"/>
<dbReference type="GeneID" id="110232663"/>
<organism evidence="2 3">
    <name type="scientific">Exaiptasia diaphana</name>
    <name type="common">Tropical sea anemone</name>
    <name type="synonym">Aiptasia pulchella</name>
    <dbReference type="NCBI Taxonomy" id="2652724"/>
    <lineage>
        <taxon>Eukaryota</taxon>
        <taxon>Metazoa</taxon>
        <taxon>Cnidaria</taxon>
        <taxon>Anthozoa</taxon>
        <taxon>Hexacorallia</taxon>
        <taxon>Actiniaria</taxon>
        <taxon>Aiptasiidae</taxon>
        <taxon>Exaiptasia</taxon>
    </lineage>
</organism>
<dbReference type="RefSeq" id="XP_020893541.1">
    <property type="nucleotide sequence ID" value="XM_021037882.2"/>
</dbReference>
<dbReference type="EnsemblMetazoa" id="XM_021037882.2">
    <property type="protein sequence ID" value="XP_020893541.1"/>
    <property type="gene ID" value="LOC110232663"/>
</dbReference>
<dbReference type="SUPFAM" id="SSF52540">
    <property type="entry name" value="P-loop containing nucleoside triphosphate hydrolases"/>
    <property type="match status" value="1"/>
</dbReference>
<evidence type="ECO:0000313" key="3">
    <source>
        <dbReference type="Proteomes" id="UP000887567"/>
    </source>
</evidence>
<name>A0A913WSS3_EXADI</name>
<protein>
    <recommendedName>
        <fullName evidence="4">Interferon-induced protein 44-like</fullName>
    </recommendedName>
</protein>
<proteinExistence type="predicted"/>